<comment type="caution">
    <text evidence="1">The sequence shown here is derived from an EMBL/GenBank/DDBJ whole genome shotgun (WGS) entry which is preliminary data.</text>
</comment>
<dbReference type="Proteomes" id="UP001164539">
    <property type="component" value="Chromosome 10"/>
</dbReference>
<keyword evidence="2" id="KW-1185">Reference proteome</keyword>
<reference evidence="1 2" key="1">
    <citation type="journal article" date="2023" name="Science">
        <title>Complex scaffold remodeling in plant triterpene biosynthesis.</title>
        <authorList>
            <person name="De La Pena R."/>
            <person name="Hodgson H."/>
            <person name="Liu J.C."/>
            <person name="Stephenson M.J."/>
            <person name="Martin A.C."/>
            <person name="Owen C."/>
            <person name="Harkess A."/>
            <person name="Leebens-Mack J."/>
            <person name="Jimenez L.E."/>
            <person name="Osbourn A."/>
            <person name="Sattely E.S."/>
        </authorList>
    </citation>
    <scope>NUCLEOTIDE SEQUENCE [LARGE SCALE GENOMIC DNA]</scope>
    <source>
        <strain evidence="2">cv. JPN11</strain>
        <tissue evidence="1">Leaf</tissue>
    </source>
</reference>
<sequence length="251" mass="28314">MHTRLLHQNQISQKLLVNHDQIYLKKFPDLPLRFRSDGTFKILQVADMHYGNGRMTRCRDVLSPVQSTIIDAERPDFIAFTGDNIFGTSASDAAESLFGAFGPAIESGLPWAAVLGNHDQKSTMNRRELIDFISLLDYSVAQTNPPDLEDDIDGLGNYDLKVYGPPGSILANSSILNLFFLDSGDREIFQGVQTYGWIKESQLRWLRGVSQGQKQNSNLLEKSWLPSLAFFHILIPEIKQLQNQKITGQFQ</sequence>
<gene>
    <name evidence="1" type="ORF">OWV82_019049</name>
</gene>
<name>A0ACC1XEK4_MELAZ</name>
<protein>
    <submittedName>
        <fullName evidence="1">Inactive purple acid phosphatase</fullName>
    </submittedName>
</protein>
<proteinExistence type="predicted"/>
<evidence type="ECO:0000313" key="2">
    <source>
        <dbReference type="Proteomes" id="UP001164539"/>
    </source>
</evidence>
<dbReference type="EMBL" id="CM051403">
    <property type="protein sequence ID" value="KAJ4709223.1"/>
    <property type="molecule type" value="Genomic_DNA"/>
</dbReference>
<accession>A0ACC1XEK4</accession>
<organism evidence="1 2">
    <name type="scientific">Melia azedarach</name>
    <name type="common">Chinaberry tree</name>
    <dbReference type="NCBI Taxonomy" id="155640"/>
    <lineage>
        <taxon>Eukaryota</taxon>
        <taxon>Viridiplantae</taxon>
        <taxon>Streptophyta</taxon>
        <taxon>Embryophyta</taxon>
        <taxon>Tracheophyta</taxon>
        <taxon>Spermatophyta</taxon>
        <taxon>Magnoliopsida</taxon>
        <taxon>eudicotyledons</taxon>
        <taxon>Gunneridae</taxon>
        <taxon>Pentapetalae</taxon>
        <taxon>rosids</taxon>
        <taxon>malvids</taxon>
        <taxon>Sapindales</taxon>
        <taxon>Meliaceae</taxon>
        <taxon>Melia</taxon>
    </lineage>
</organism>
<evidence type="ECO:0000313" key="1">
    <source>
        <dbReference type="EMBL" id="KAJ4709223.1"/>
    </source>
</evidence>